<accession>A0A6M3L2U9</accession>
<name>A0A6M3L2U9_9ZZZZ</name>
<gene>
    <name evidence="1" type="ORF">MM415A00352_0030</name>
    <name evidence="2" type="ORF">MM415B02882_0004</name>
</gene>
<sequence>MPEITIRKIDSTNEKRVITGMIVSDHFLKEIIPLTNLEYFQNKYAKTIASWCLDFFENYEKAPFNEIQNIFQERTHQLSEEERQIISLLLKEVSDKYKVQSLNVEYLIDQAIGYFKKRELEITANNIKILLDRDDLFAAEKEVINFHKISPVTSQWINPLTTESVNLAFKEITPLLLFEGQLGRYIGPLARGWLVGISGPFKRGKSYCLDEFGINGMVNYKKVVKFSLEMNDTQNLNRYFKKLSALSTNLSVKIPVFDCSYNQFGSCEKSERKSKVSLMRSSDEGKPRFDPENELQKRYIPCTSCMHSYQDYKFASWWSLVSKETTYNISSIISKIKSYEKSFKEYYRLRCYPRFSANVDDIYHDLDILERREGFIPDIILIDYVDILKPERKGLVGIEKEDESWMALARLASERHCLVVTPTQVTREGTEVSSLKTKHMARWVGKLGHVDAMLTINQTSAEKRSGYSRIGMLAHRHMDFDEDKQCYVLQSLDIGQFYLDSYIAYT</sequence>
<reference evidence="2" key="1">
    <citation type="submission" date="2020-03" db="EMBL/GenBank/DDBJ databases">
        <title>The deep terrestrial virosphere.</title>
        <authorList>
            <person name="Holmfeldt K."/>
            <person name="Nilsson E."/>
            <person name="Simone D."/>
            <person name="Lopez-Fernandez M."/>
            <person name="Wu X."/>
            <person name="de Brujin I."/>
            <person name="Lundin D."/>
            <person name="Andersson A."/>
            <person name="Bertilsson S."/>
            <person name="Dopson M."/>
        </authorList>
    </citation>
    <scope>NUCLEOTIDE SEQUENCE</scope>
    <source>
        <strain evidence="1">MM415A00352</strain>
        <strain evidence="2">MM415B02882</strain>
    </source>
</reference>
<protein>
    <recommendedName>
        <fullName evidence="3">Helicase</fullName>
    </recommendedName>
</protein>
<evidence type="ECO:0000313" key="1">
    <source>
        <dbReference type="EMBL" id="QJA82928.1"/>
    </source>
</evidence>
<dbReference type="Gene3D" id="3.40.50.300">
    <property type="entry name" value="P-loop containing nucleotide triphosphate hydrolases"/>
    <property type="match status" value="1"/>
</dbReference>
<organism evidence="2">
    <name type="scientific">viral metagenome</name>
    <dbReference type="NCBI Taxonomy" id="1070528"/>
    <lineage>
        <taxon>unclassified sequences</taxon>
        <taxon>metagenomes</taxon>
        <taxon>organismal metagenomes</taxon>
    </lineage>
</organism>
<evidence type="ECO:0008006" key="3">
    <source>
        <dbReference type="Google" id="ProtNLM"/>
    </source>
</evidence>
<proteinExistence type="predicted"/>
<dbReference type="EMBL" id="MT142499">
    <property type="protein sequence ID" value="QJA82928.1"/>
    <property type="molecule type" value="Genomic_DNA"/>
</dbReference>
<dbReference type="AlphaFoldDB" id="A0A6M3L2U9"/>
<evidence type="ECO:0000313" key="2">
    <source>
        <dbReference type="EMBL" id="QJA87844.1"/>
    </source>
</evidence>
<dbReference type="InterPro" id="IPR027417">
    <property type="entry name" value="P-loop_NTPase"/>
</dbReference>
<dbReference type="EMBL" id="MT142736">
    <property type="protein sequence ID" value="QJA87844.1"/>
    <property type="molecule type" value="Genomic_DNA"/>
</dbReference>
<dbReference type="SUPFAM" id="SSF52540">
    <property type="entry name" value="P-loop containing nucleoside triphosphate hydrolases"/>
    <property type="match status" value="1"/>
</dbReference>